<dbReference type="EMBL" id="CP089982">
    <property type="protein sequence ID" value="WXA91682.1"/>
    <property type="molecule type" value="Genomic_DNA"/>
</dbReference>
<keyword evidence="2" id="KW-1003">Cell membrane</keyword>
<evidence type="ECO:0000313" key="10">
    <source>
        <dbReference type="EMBL" id="WXA91682.1"/>
    </source>
</evidence>
<keyword evidence="4 8" id="KW-1133">Transmembrane helix</keyword>
<keyword evidence="3 7" id="KW-0812">Transmembrane</keyword>
<feature type="transmembrane region" description="Helical" evidence="8">
    <location>
        <begin position="302"/>
        <end position="322"/>
    </location>
</feature>
<feature type="transmembrane region" description="Helical" evidence="8">
    <location>
        <begin position="441"/>
        <end position="458"/>
    </location>
</feature>
<dbReference type="PANTHER" id="PTHR42682">
    <property type="entry name" value="HYDROGENASE-4 COMPONENT F"/>
    <property type="match status" value="1"/>
</dbReference>
<gene>
    <name evidence="10" type="ORF">LZC95_35175</name>
</gene>
<feature type="domain" description="NADH:quinone oxidoreductase/Mrp antiporter transmembrane" evidence="9">
    <location>
        <begin position="112"/>
        <end position="402"/>
    </location>
</feature>
<dbReference type="Proteomes" id="UP001379533">
    <property type="component" value="Chromosome"/>
</dbReference>
<evidence type="ECO:0000256" key="6">
    <source>
        <dbReference type="ARBA" id="ARBA00023136"/>
    </source>
</evidence>
<dbReference type="InterPro" id="IPR052175">
    <property type="entry name" value="ComplexI-like_HydComp"/>
</dbReference>
<evidence type="ECO:0000256" key="2">
    <source>
        <dbReference type="ARBA" id="ARBA00022475"/>
    </source>
</evidence>
<sequence>MALALVLVPLAFALLVIALPSNRWRPLCVSVGGAAHLALTLVALNLPEVTGLGGWLLLDPMARLVLLLTSTLFFLCSLYARGYLAFHSELSNRVFCACMLGFIGVLTLVVEAQHLGLMWVAIETTTLVSAPMLTFNRDRRSLEAAWKYLLIGSVGIALALLGSLFLAYSALRSGLTPSLLASDMVHDAPLLSRPWLRSAFVMLFIGYGTKMGLAPMHTWKPDAYGEAPGVVGTLLAGGLTNCAFLAILRFYAICISAGDSGFARDLMIVAGLLSMAVAGVFMARQKDIKRMLAYSSVEHMGILVLGMGIGGGAVFGSMLHMLNNGLTKGVLFLSAANVQRAYASKSTDEVRGALQRVPISGALMLAGFFAITGSPPFGPFLSEFTILNSAISEGRYLIAALFLGLLAVVFIGMGATVLTVVQGTPSERASVSTFRDGFSTAAPPLILMALVLLLGVYVPQPVETLVRNAASVFEFHAAVAEAP</sequence>
<reference evidence="10 11" key="1">
    <citation type="submission" date="2021-12" db="EMBL/GenBank/DDBJ databases">
        <title>Discovery of the Pendulisporaceae a myxobacterial family with distinct sporulation behavior and unique specialized metabolism.</title>
        <authorList>
            <person name="Garcia R."/>
            <person name="Popoff A."/>
            <person name="Bader C.D."/>
            <person name="Loehr J."/>
            <person name="Walesch S."/>
            <person name="Walt C."/>
            <person name="Boldt J."/>
            <person name="Bunk B."/>
            <person name="Haeckl F.J.F.P.J."/>
            <person name="Gunesch A.P."/>
            <person name="Birkelbach J."/>
            <person name="Nuebel U."/>
            <person name="Pietschmann T."/>
            <person name="Bach T."/>
            <person name="Mueller R."/>
        </authorList>
    </citation>
    <scope>NUCLEOTIDE SEQUENCE [LARGE SCALE GENOMIC DNA]</scope>
    <source>
        <strain evidence="10 11">MSr12523</strain>
    </source>
</reference>
<dbReference type="RefSeq" id="WP_394842304.1">
    <property type="nucleotide sequence ID" value="NZ_CP089982.1"/>
</dbReference>
<name>A0ABZ2JYV5_9BACT</name>
<feature type="transmembrane region" description="Helical" evidence="8">
    <location>
        <begin position="396"/>
        <end position="421"/>
    </location>
</feature>
<keyword evidence="11" id="KW-1185">Reference proteome</keyword>
<comment type="subcellular location">
    <subcellularLocation>
        <location evidence="1">Cell membrane</location>
        <topology evidence="1">Multi-pass membrane protein</topology>
    </subcellularLocation>
    <subcellularLocation>
        <location evidence="7">Membrane</location>
        <topology evidence="7">Multi-pass membrane protein</topology>
    </subcellularLocation>
</comment>
<dbReference type="PRINTS" id="PR01437">
    <property type="entry name" value="NUOXDRDTASE4"/>
</dbReference>
<keyword evidence="5" id="KW-0560">Oxidoreductase</keyword>
<feature type="transmembrane region" description="Helical" evidence="8">
    <location>
        <begin position="230"/>
        <end position="250"/>
    </location>
</feature>
<protein>
    <submittedName>
        <fullName evidence="10">Hydrogenase</fullName>
    </submittedName>
</protein>
<evidence type="ECO:0000256" key="5">
    <source>
        <dbReference type="ARBA" id="ARBA00023002"/>
    </source>
</evidence>
<dbReference type="InterPro" id="IPR003918">
    <property type="entry name" value="NADH_UbQ_OxRdtase"/>
</dbReference>
<feature type="transmembrane region" description="Helical" evidence="8">
    <location>
        <begin position="262"/>
        <end position="281"/>
    </location>
</feature>
<feature type="transmembrane region" description="Helical" evidence="8">
    <location>
        <begin position="92"/>
        <end position="110"/>
    </location>
</feature>
<feature type="transmembrane region" description="Helical" evidence="8">
    <location>
        <begin position="191"/>
        <end position="209"/>
    </location>
</feature>
<evidence type="ECO:0000313" key="11">
    <source>
        <dbReference type="Proteomes" id="UP001379533"/>
    </source>
</evidence>
<organism evidence="10 11">
    <name type="scientific">Pendulispora brunnea</name>
    <dbReference type="NCBI Taxonomy" id="2905690"/>
    <lineage>
        <taxon>Bacteria</taxon>
        <taxon>Pseudomonadati</taxon>
        <taxon>Myxococcota</taxon>
        <taxon>Myxococcia</taxon>
        <taxon>Myxococcales</taxon>
        <taxon>Sorangiineae</taxon>
        <taxon>Pendulisporaceae</taxon>
        <taxon>Pendulispora</taxon>
    </lineage>
</organism>
<dbReference type="Pfam" id="PF00361">
    <property type="entry name" value="Proton_antipo_M"/>
    <property type="match status" value="1"/>
</dbReference>
<feature type="transmembrane region" description="Helical" evidence="8">
    <location>
        <begin position="116"/>
        <end position="136"/>
    </location>
</feature>
<dbReference type="PANTHER" id="PTHR42682:SF5">
    <property type="entry name" value="HYDROGENASE-4 COMPONENT F"/>
    <property type="match status" value="1"/>
</dbReference>
<evidence type="ECO:0000256" key="4">
    <source>
        <dbReference type="ARBA" id="ARBA00022989"/>
    </source>
</evidence>
<evidence type="ECO:0000256" key="3">
    <source>
        <dbReference type="ARBA" id="ARBA00022692"/>
    </source>
</evidence>
<evidence type="ECO:0000259" key="9">
    <source>
        <dbReference type="Pfam" id="PF00361"/>
    </source>
</evidence>
<feature type="transmembrane region" description="Helical" evidence="8">
    <location>
        <begin position="362"/>
        <end position="384"/>
    </location>
</feature>
<evidence type="ECO:0000256" key="8">
    <source>
        <dbReference type="SAM" id="Phobius"/>
    </source>
</evidence>
<accession>A0ABZ2JYV5</accession>
<evidence type="ECO:0000256" key="7">
    <source>
        <dbReference type="RuleBase" id="RU000320"/>
    </source>
</evidence>
<evidence type="ECO:0000256" key="1">
    <source>
        <dbReference type="ARBA" id="ARBA00004651"/>
    </source>
</evidence>
<keyword evidence="6 8" id="KW-0472">Membrane</keyword>
<proteinExistence type="predicted"/>
<feature type="transmembrane region" description="Helical" evidence="8">
    <location>
        <begin position="61"/>
        <end position="80"/>
    </location>
</feature>
<feature type="transmembrane region" description="Helical" evidence="8">
    <location>
        <begin position="148"/>
        <end position="171"/>
    </location>
</feature>
<dbReference type="InterPro" id="IPR001750">
    <property type="entry name" value="ND/Mrp_TM"/>
</dbReference>